<dbReference type="AlphaFoldDB" id="A0A7I7SH38"/>
<dbReference type="InterPro" id="IPR009057">
    <property type="entry name" value="Homeodomain-like_sf"/>
</dbReference>
<dbReference type="PROSITE" id="PS01081">
    <property type="entry name" value="HTH_TETR_1"/>
    <property type="match status" value="1"/>
</dbReference>
<dbReference type="InterPro" id="IPR036271">
    <property type="entry name" value="Tet_transcr_reg_TetR-rel_C_sf"/>
</dbReference>
<dbReference type="PANTHER" id="PTHR30055">
    <property type="entry name" value="HTH-TYPE TRANSCRIPTIONAL REGULATOR RUTR"/>
    <property type="match status" value="1"/>
</dbReference>
<organism evidence="2 3">
    <name type="scientific">Mycolicibacillus koreensis</name>
    <dbReference type="NCBI Taxonomy" id="1069220"/>
    <lineage>
        <taxon>Bacteria</taxon>
        <taxon>Bacillati</taxon>
        <taxon>Actinomycetota</taxon>
        <taxon>Actinomycetes</taxon>
        <taxon>Mycobacteriales</taxon>
        <taxon>Mycobacteriaceae</taxon>
        <taxon>Mycolicibacillus</taxon>
    </lineage>
</organism>
<dbReference type="SUPFAM" id="SSF48498">
    <property type="entry name" value="Tetracyclin repressor-like, C-terminal domain"/>
    <property type="match status" value="1"/>
</dbReference>
<dbReference type="EMBL" id="NCXO01000018">
    <property type="protein sequence ID" value="OSC33663.1"/>
    <property type="molecule type" value="Genomic_DNA"/>
</dbReference>
<dbReference type="InterPro" id="IPR023772">
    <property type="entry name" value="DNA-bd_HTH_TetR-type_CS"/>
</dbReference>
<dbReference type="InterPro" id="IPR045823">
    <property type="entry name" value="TetR_C_32"/>
</dbReference>
<gene>
    <name evidence="2" type="ORF">B8W67_09800</name>
</gene>
<dbReference type="PRINTS" id="PR00455">
    <property type="entry name" value="HTHTETR"/>
</dbReference>
<protein>
    <submittedName>
        <fullName evidence="2">Uncharacterized protein</fullName>
    </submittedName>
</protein>
<dbReference type="InterPro" id="IPR050109">
    <property type="entry name" value="HTH-type_TetR-like_transc_reg"/>
</dbReference>
<dbReference type="OrthoDB" id="4542604at2"/>
<evidence type="ECO:0000313" key="3">
    <source>
        <dbReference type="Proteomes" id="UP000193577"/>
    </source>
</evidence>
<name>A0A7I7SH38_9MYCO</name>
<dbReference type="PROSITE" id="PS50977">
    <property type="entry name" value="HTH_TETR_2"/>
    <property type="match status" value="1"/>
</dbReference>
<accession>A0A7I7SH38</accession>
<comment type="caution">
    <text evidence="2">The sequence shown here is derived from an EMBL/GenBank/DDBJ whole genome shotgun (WGS) entry which is preliminary data.</text>
</comment>
<keyword evidence="3" id="KW-1185">Reference proteome</keyword>
<dbReference type="Proteomes" id="UP000193577">
    <property type="component" value="Unassembled WGS sequence"/>
</dbReference>
<dbReference type="PANTHER" id="PTHR30055:SF226">
    <property type="entry name" value="HTH-TYPE TRANSCRIPTIONAL REGULATOR PKSA"/>
    <property type="match status" value="1"/>
</dbReference>
<proteinExistence type="predicted"/>
<dbReference type="Gene3D" id="1.10.357.10">
    <property type="entry name" value="Tetracycline Repressor, domain 2"/>
    <property type="match status" value="1"/>
</dbReference>
<dbReference type="Pfam" id="PF19344">
    <property type="entry name" value="TetR_C_32"/>
    <property type="match status" value="1"/>
</dbReference>
<dbReference type="SUPFAM" id="SSF46689">
    <property type="entry name" value="Homeodomain-like"/>
    <property type="match status" value="1"/>
</dbReference>
<evidence type="ECO:0000256" key="1">
    <source>
        <dbReference type="ARBA" id="ARBA00023125"/>
    </source>
</evidence>
<keyword evidence="1" id="KW-0238">DNA-binding</keyword>
<evidence type="ECO:0000313" key="2">
    <source>
        <dbReference type="EMBL" id="OSC33663.1"/>
    </source>
</evidence>
<dbReference type="InterPro" id="IPR001647">
    <property type="entry name" value="HTH_TetR"/>
</dbReference>
<sequence length="236" mass="25101">MPSWRGAAHIVGEWQDAGVAPGSPRRGRGRPPGSHVQRDLRRDELLDAAERSLRKGGPDLSLVDVAREAGLTRPAIYAAFPDKDSLVLALAQRQARRIIAEIGVVVRSVGDPRDQTRAAVDCLCRWVDEEPNISAALTGRIRSTSVSEELARWLESVLTAGFRQLGADGAAAGPWARALVGAVSTAVSWWATDRTMSRAELVDHLTALIWSGFAGAGGAALTMPIATGADDRRAPG</sequence>
<dbReference type="GO" id="GO:0000976">
    <property type="term" value="F:transcription cis-regulatory region binding"/>
    <property type="evidence" value="ECO:0007669"/>
    <property type="project" value="TreeGrafter"/>
</dbReference>
<dbReference type="GO" id="GO:0003700">
    <property type="term" value="F:DNA-binding transcription factor activity"/>
    <property type="evidence" value="ECO:0007669"/>
    <property type="project" value="TreeGrafter"/>
</dbReference>
<dbReference type="Pfam" id="PF00440">
    <property type="entry name" value="TetR_N"/>
    <property type="match status" value="1"/>
</dbReference>
<reference evidence="2 3" key="1">
    <citation type="submission" date="2017-04" db="EMBL/GenBank/DDBJ databases">
        <title>The new phylogeny of genus Mycobacterium.</title>
        <authorList>
            <person name="Tortoli E."/>
            <person name="Trovato A."/>
            <person name="Cirillo D.M."/>
        </authorList>
    </citation>
    <scope>NUCLEOTIDE SEQUENCE [LARGE SCALE GENOMIC DNA]</scope>
    <source>
        <strain evidence="2 3">KCTC 19819</strain>
    </source>
</reference>